<sequence>MSSAPPLKPRKESDCCAIRAFYSGSGAPATAGVTRVVFYLKRGTPRGEVDELEEKEWLHLAEDLISYGSPEKYLYKGSGPCGPSMETGARLTGFPWRGQGGGGNAAGMTAGGGDDEDPDDEYEPVDVELPAAGMGAGTVAPRPRSRPTTPTASESRKFFDYKMDPAPSWGGDQPEKNWKEYHRNLQLWLIEAESRLPPTLIGKRIIDGIPLGSKLSALVAHLSVDEICAAEGYKAIVRIIEEAHEYLRDQRLEQSFDEAIFRGKRDRGQSITNFFSSKKAAFAELRKQGLDLLEKKAGRHLLGHLILRQGNFSTDQKQRLKVVTDGSIDYQEIEKAIQKIFGDKLDEVGYHDQAQGSGGGGRWRRSFWESGPGDGDYEAEYPDESYEGGYYPEGTYYSEEIEYEDYLFEDLLDFGDLSDEPHMIFMGEVPTVMDEDEALEIVSNYLEKTLYEVRDRMKGKGHGKKGKGKGKFGARNHTVGTSPQFGGGRGGYLEHRKMLQMTRNARGFERPWQQKGGKKGSSRASLSEIKSKTPSSPTRNFMPTAKSVRCGRRRRLLLRVCYYASLQAWQGLLEVSRGFAAAAGGAEDYLTSYSPKFEHVDHQEAKGRGRENATAGGDHGSWEVYLVPKLEDSANCIHEKRQHGANKYWSFQKGLKCKQEQRMPLVVVSQLTQWNDIKVYLKPDYQLGPADAKKKASAKTAVKSAARAPVVSSAPTQQVKVENVGDSDDSDRPTLYLNIHKPTSYFIWKCTERKCQLFWSAILDELKTAQGVVLCPQCQKSDMLLHRPDGNEDEVYECTDLGCMCAFPASDKRSIRKHVGSYDVNKLILTRCGEGDYWNLVDVARSAADNYDLNKSMEYLVLYEFDQEFIDYMNDEDTEKGFTSMPRNVRLELQTAVNELIGDQVDDWTLWEEEQLDDVAEIYGGLKIQNNKFDLNGTDAIVEIYSGPRVVAEAAARGLQASLSVDLKTNYDLTDESTKERVKKELRRRRPKLLVTSPPCTKFSPLQNLRQHPERLQEELLEAIAHVDLSMELQLDQLDRGDHGLHEHPDTATSWTLPSVEKFIAQDNVKLVKNSLCRFGLQVGSQGATRWTETEDLEVDMGAAKYKYLVVMYSYPIMQESYMEASARGITNAEKAAVMRRGDLFKQVYYKTRLTNDHGEFEQTQSMDQSWKKAEEIRAAARKALVDLDSHAKVGPCFVVLQKGDTVWITKRGELWKCNKAQVFPMGNLEKQGLEVIPLDVLRAKEKLNYQRLGCIDVTREGLPAEEAEGEPGEEGPGVEPQVPDEQIENTQSFDTRTTDANTGTFHTGTCQCCAFNWFRTSNSHGPLWEDVVRRVTRDIINERVVADETIDAGQTAKSLYRMQSGKDKPSKMDEEDARLVETGMKRSLEENQQASRTTTRTKIFVVWRADDQTAWGNKSNFPIVANERDLLTFHKARTSDTLYNERDIHKHLAYLTKQSGKELDYKRLTDKEKIRFDDEKELDKIRRDFPSRIMPSRFLLTKKAGEVGEDWKAKARWILLGHRDPDAAQLERYAPTPSSTTVMLCLQTSASCKYKLYIMDVSSAFGQSDPQVITAVYGLVNAPAVWRKTVSQSEDFEIRVSMKRYIQEKLKPVELEKNRIKEKDSLLSEKEIRWLRGVGGALLWVGKEGRPDIAGACAMAMSWSPPGPTVERILLANKTVKEIKATAEVELRILPLDPHEAIWMSVADASMANVENKSQGGFVLALAHRDIKTGKAAAFSINSWRSDRLKRVVKATLGSEALAMDDALAELEWIRALWCEILDPASCILDGTRFGDNESVLAVRQTDNSESIHVTDAKALFDLLERRSGNAGHCRRAQIDVSVICISARTLRVTTHWVPGEHMIADPLTKRCGNSQLMRRILRLAQYALSQSGFHELQDKEPPRRM</sequence>
<comment type="caution">
    <text evidence="2">The sequence shown here is derived from an EMBL/GenBank/DDBJ whole genome shotgun (WGS) entry which is preliminary data.</text>
</comment>
<keyword evidence="3" id="KW-1185">Reference proteome</keyword>
<evidence type="ECO:0000313" key="2">
    <source>
        <dbReference type="EMBL" id="CAJ1373720.1"/>
    </source>
</evidence>
<feature type="compositionally biased region" description="Polar residues" evidence="1">
    <location>
        <begin position="532"/>
        <end position="541"/>
    </location>
</feature>
<protein>
    <recommendedName>
        <fullName evidence="4">Polyprotein</fullName>
    </recommendedName>
</protein>
<feature type="region of interest" description="Disordered" evidence="1">
    <location>
        <begin position="508"/>
        <end position="543"/>
    </location>
</feature>
<name>A0AA36HS02_9DINO</name>
<feature type="compositionally biased region" description="Acidic residues" evidence="1">
    <location>
        <begin position="1265"/>
        <end position="1274"/>
    </location>
</feature>
<evidence type="ECO:0008006" key="4">
    <source>
        <dbReference type="Google" id="ProtNLM"/>
    </source>
</evidence>
<organism evidence="2 3">
    <name type="scientific">Effrenium voratum</name>
    <dbReference type="NCBI Taxonomy" id="2562239"/>
    <lineage>
        <taxon>Eukaryota</taxon>
        <taxon>Sar</taxon>
        <taxon>Alveolata</taxon>
        <taxon>Dinophyceae</taxon>
        <taxon>Suessiales</taxon>
        <taxon>Symbiodiniaceae</taxon>
        <taxon>Effrenium</taxon>
    </lineage>
</organism>
<evidence type="ECO:0000256" key="1">
    <source>
        <dbReference type="SAM" id="MobiDB-lite"/>
    </source>
</evidence>
<accession>A0AA36HS02</accession>
<gene>
    <name evidence="2" type="ORF">EVOR1521_LOCUS3459</name>
</gene>
<reference evidence="2" key="1">
    <citation type="submission" date="2023-08" db="EMBL/GenBank/DDBJ databases">
        <authorList>
            <person name="Chen Y."/>
            <person name="Shah S."/>
            <person name="Dougan E. K."/>
            <person name="Thang M."/>
            <person name="Chan C."/>
        </authorList>
    </citation>
    <scope>NUCLEOTIDE SEQUENCE</scope>
</reference>
<feature type="compositionally biased region" description="Basic residues" evidence="1">
    <location>
        <begin position="459"/>
        <end position="474"/>
    </location>
</feature>
<feature type="compositionally biased region" description="Gly residues" evidence="1">
    <location>
        <begin position="98"/>
        <end position="112"/>
    </location>
</feature>
<feature type="region of interest" description="Disordered" evidence="1">
    <location>
        <begin position="95"/>
        <end position="156"/>
    </location>
</feature>
<dbReference type="EMBL" id="CAUJNA010000213">
    <property type="protein sequence ID" value="CAJ1373720.1"/>
    <property type="molecule type" value="Genomic_DNA"/>
</dbReference>
<feature type="region of interest" description="Disordered" evidence="1">
    <location>
        <begin position="458"/>
        <end position="487"/>
    </location>
</feature>
<proteinExistence type="predicted"/>
<feature type="region of interest" description="Disordered" evidence="1">
    <location>
        <begin position="1265"/>
        <end position="1284"/>
    </location>
</feature>
<feature type="compositionally biased region" description="Low complexity" evidence="1">
    <location>
        <begin position="138"/>
        <end position="153"/>
    </location>
</feature>
<evidence type="ECO:0000313" key="3">
    <source>
        <dbReference type="Proteomes" id="UP001178507"/>
    </source>
</evidence>
<feature type="compositionally biased region" description="Acidic residues" evidence="1">
    <location>
        <begin position="113"/>
        <end position="126"/>
    </location>
</feature>
<dbReference type="Proteomes" id="UP001178507">
    <property type="component" value="Unassembled WGS sequence"/>
</dbReference>